<evidence type="ECO:0000256" key="9">
    <source>
        <dbReference type="ARBA" id="ARBA00058393"/>
    </source>
</evidence>
<dbReference type="PANTHER" id="PTHR11953:SF2">
    <property type="entry name" value="EXOSOME COMPLEX COMPONENT MTR3"/>
    <property type="match status" value="1"/>
</dbReference>
<evidence type="ECO:0000256" key="12">
    <source>
        <dbReference type="ARBA" id="ARBA00080620"/>
    </source>
</evidence>
<comment type="function">
    <text evidence="9">Non-catalytic component of the RNA exosome complex which has 3'-&gt;5' exoribonuclease activity and participates in a multitude of cellular RNA processing and degradation events.</text>
</comment>
<organism evidence="15 16">
    <name type="scientific">Dreissena polymorpha</name>
    <name type="common">Zebra mussel</name>
    <name type="synonym">Mytilus polymorpha</name>
    <dbReference type="NCBI Taxonomy" id="45954"/>
    <lineage>
        <taxon>Eukaryota</taxon>
        <taxon>Metazoa</taxon>
        <taxon>Spiralia</taxon>
        <taxon>Lophotrochozoa</taxon>
        <taxon>Mollusca</taxon>
        <taxon>Bivalvia</taxon>
        <taxon>Autobranchia</taxon>
        <taxon>Heteroconchia</taxon>
        <taxon>Euheterodonta</taxon>
        <taxon>Imparidentia</taxon>
        <taxon>Neoheterodontei</taxon>
        <taxon>Myida</taxon>
        <taxon>Dreissenoidea</taxon>
        <taxon>Dreissenidae</taxon>
        <taxon>Dreissena</taxon>
    </lineage>
</organism>
<evidence type="ECO:0000256" key="10">
    <source>
        <dbReference type="ARBA" id="ARBA00062379"/>
    </source>
</evidence>
<evidence type="ECO:0000256" key="3">
    <source>
        <dbReference type="ARBA" id="ARBA00006678"/>
    </source>
</evidence>
<evidence type="ECO:0000256" key="7">
    <source>
        <dbReference type="ARBA" id="ARBA00022884"/>
    </source>
</evidence>
<dbReference type="GO" id="GO:0000176">
    <property type="term" value="C:nuclear exosome (RNase complex)"/>
    <property type="evidence" value="ECO:0007669"/>
    <property type="project" value="TreeGrafter"/>
</dbReference>
<protein>
    <recommendedName>
        <fullName evidence="11">Exosome complex component MTR3</fullName>
    </recommendedName>
    <alternativeName>
        <fullName evidence="13">Exosome component 6</fullName>
    </alternativeName>
    <alternativeName>
        <fullName evidence="12">mRNA transport regulator 3 homolog</fullName>
    </alternativeName>
</protein>
<dbReference type="InterPro" id="IPR027408">
    <property type="entry name" value="PNPase/RNase_PH_dom_sf"/>
</dbReference>
<dbReference type="Gene3D" id="3.30.230.70">
    <property type="entry name" value="GHMP Kinase, N-terminal domain"/>
    <property type="match status" value="1"/>
</dbReference>
<dbReference type="GO" id="GO:0000177">
    <property type="term" value="C:cytoplasmic exosome (RNase complex)"/>
    <property type="evidence" value="ECO:0007669"/>
    <property type="project" value="TreeGrafter"/>
</dbReference>
<dbReference type="GO" id="GO:0005730">
    <property type="term" value="C:nucleolus"/>
    <property type="evidence" value="ECO:0007669"/>
    <property type="project" value="UniProtKB-SubCell"/>
</dbReference>
<dbReference type="Proteomes" id="UP000828390">
    <property type="component" value="Unassembled WGS sequence"/>
</dbReference>
<keyword evidence="4" id="KW-0963">Cytoplasm</keyword>
<dbReference type="AlphaFoldDB" id="A0A9D4IEV1"/>
<dbReference type="PANTHER" id="PTHR11953">
    <property type="entry name" value="EXOSOME COMPLEX COMPONENT"/>
    <property type="match status" value="1"/>
</dbReference>
<gene>
    <name evidence="15" type="ORF">DPMN_174107</name>
</gene>
<reference evidence="15" key="1">
    <citation type="journal article" date="2019" name="bioRxiv">
        <title>The Genome of the Zebra Mussel, Dreissena polymorpha: A Resource for Invasive Species Research.</title>
        <authorList>
            <person name="McCartney M.A."/>
            <person name="Auch B."/>
            <person name="Kono T."/>
            <person name="Mallez S."/>
            <person name="Zhang Y."/>
            <person name="Obille A."/>
            <person name="Becker A."/>
            <person name="Abrahante J.E."/>
            <person name="Garbe J."/>
            <person name="Badalamenti J.P."/>
            <person name="Herman A."/>
            <person name="Mangelson H."/>
            <person name="Liachko I."/>
            <person name="Sullivan S."/>
            <person name="Sone E.D."/>
            <person name="Koren S."/>
            <person name="Silverstein K.A.T."/>
            <person name="Beckman K.B."/>
            <person name="Gohl D.M."/>
        </authorList>
    </citation>
    <scope>NUCLEOTIDE SEQUENCE</scope>
    <source>
        <strain evidence="15">Duluth1</strain>
        <tissue evidence="15">Whole animal</tissue>
    </source>
</reference>
<dbReference type="Pfam" id="PF01138">
    <property type="entry name" value="RNase_PH"/>
    <property type="match status" value="1"/>
</dbReference>
<sequence>MPADSRRINGPEKSISPYAFSKPCKDIKITEPSLQRKDGRNPDNIRPIFLKTGLITQAQGSAYIEQDGTKVICSVYGPRAVIRKEEFSMQGQLTCDFKFTTFSCHNRRQYQQDAEEKDFSVQLLEALEPAVLLHKFPKAQVNIMVTVLQNDGSVLAASVTCASVALADAGIEMYDLVIGSSARISGATILMDPCATEEYSDKDSAHVNNGSVTVGLMPSLNQISAVTSKGELEFEHLNKAMKHCVSMCVDLYPVCQQALAVAMETRINADPKT</sequence>
<evidence type="ECO:0000256" key="6">
    <source>
        <dbReference type="ARBA" id="ARBA00022835"/>
    </source>
</evidence>
<dbReference type="GO" id="GO:0003723">
    <property type="term" value="F:RNA binding"/>
    <property type="evidence" value="ECO:0007669"/>
    <property type="project" value="UniProtKB-KW"/>
</dbReference>
<evidence type="ECO:0000256" key="13">
    <source>
        <dbReference type="ARBA" id="ARBA00083631"/>
    </source>
</evidence>
<dbReference type="CDD" id="cd11371">
    <property type="entry name" value="RNase_PH_MTR3"/>
    <property type="match status" value="1"/>
</dbReference>
<keyword evidence="16" id="KW-1185">Reference proteome</keyword>
<dbReference type="GO" id="GO:0006364">
    <property type="term" value="P:rRNA processing"/>
    <property type="evidence" value="ECO:0007669"/>
    <property type="project" value="UniProtKB-KW"/>
</dbReference>
<dbReference type="EMBL" id="JAIWYP010000009">
    <property type="protein sequence ID" value="KAH3772761.1"/>
    <property type="molecule type" value="Genomic_DNA"/>
</dbReference>
<dbReference type="GO" id="GO:0016075">
    <property type="term" value="P:rRNA catabolic process"/>
    <property type="evidence" value="ECO:0007669"/>
    <property type="project" value="TreeGrafter"/>
</dbReference>
<dbReference type="InterPro" id="IPR050080">
    <property type="entry name" value="RNase_PH"/>
</dbReference>
<dbReference type="InterPro" id="IPR036345">
    <property type="entry name" value="ExoRNase_PH_dom2_sf"/>
</dbReference>
<keyword evidence="6" id="KW-0271">Exosome</keyword>
<evidence type="ECO:0000313" key="15">
    <source>
        <dbReference type="EMBL" id="KAH3772761.1"/>
    </source>
</evidence>
<dbReference type="GO" id="GO:0071028">
    <property type="term" value="P:nuclear mRNA surveillance"/>
    <property type="evidence" value="ECO:0007669"/>
    <property type="project" value="TreeGrafter"/>
</dbReference>
<name>A0A9D4IEV1_DREPO</name>
<evidence type="ECO:0000259" key="14">
    <source>
        <dbReference type="Pfam" id="PF01138"/>
    </source>
</evidence>
<comment type="caution">
    <text evidence="15">The sequence shown here is derived from an EMBL/GenBank/DDBJ whole genome shotgun (WGS) entry which is preliminary data.</text>
</comment>
<evidence type="ECO:0000256" key="8">
    <source>
        <dbReference type="ARBA" id="ARBA00023242"/>
    </source>
</evidence>
<keyword evidence="8" id="KW-0539">Nucleus</keyword>
<comment type="subcellular location">
    <subcellularLocation>
        <location evidence="1">Cytoplasm</location>
    </subcellularLocation>
    <subcellularLocation>
        <location evidence="2">Nucleus</location>
        <location evidence="2">Nucleolus</location>
    </subcellularLocation>
</comment>
<dbReference type="GO" id="GO:0034475">
    <property type="term" value="P:U4 snRNA 3'-end processing"/>
    <property type="evidence" value="ECO:0007669"/>
    <property type="project" value="TreeGrafter"/>
</dbReference>
<accession>A0A9D4IEV1</accession>
<evidence type="ECO:0000256" key="2">
    <source>
        <dbReference type="ARBA" id="ARBA00004604"/>
    </source>
</evidence>
<reference evidence="15" key="2">
    <citation type="submission" date="2020-11" db="EMBL/GenBank/DDBJ databases">
        <authorList>
            <person name="McCartney M.A."/>
            <person name="Auch B."/>
            <person name="Kono T."/>
            <person name="Mallez S."/>
            <person name="Becker A."/>
            <person name="Gohl D.M."/>
            <person name="Silverstein K.A.T."/>
            <person name="Koren S."/>
            <person name="Bechman K.B."/>
            <person name="Herman A."/>
            <person name="Abrahante J.E."/>
            <person name="Garbe J."/>
        </authorList>
    </citation>
    <scope>NUCLEOTIDE SEQUENCE</scope>
    <source>
        <strain evidence="15">Duluth1</strain>
        <tissue evidence="15">Whole animal</tissue>
    </source>
</reference>
<dbReference type="OrthoDB" id="2504340at2759"/>
<dbReference type="SUPFAM" id="SSF55666">
    <property type="entry name" value="Ribonuclease PH domain 2-like"/>
    <property type="match status" value="1"/>
</dbReference>
<proteinExistence type="inferred from homology"/>
<dbReference type="GO" id="GO:0071051">
    <property type="term" value="P:poly(A)-dependent snoRNA 3'-end processing"/>
    <property type="evidence" value="ECO:0007669"/>
    <property type="project" value="TreeGrafter"/>
</dbReference>
<keyword evidence="7" id="KW-0694">RNA-binding</keyword>
<dbReference type="InterPro" id="IPR001247">
    <property type="entry name" value="ExoRNase_PH_dom1"/>
</dbReference>
<dbReference type="InterPro" id="IPR020568">
    <property type="entry name" value="Ribosomal_Su5_D2-typ_SF"/>
</dbReference>
<evidence type="ECO:0000256" key="11">
    <source>
        <dbReference type="ARBA" id="ARBA00067159"/>
    </source>
</evidence>
<dbReference type="SUPFAM" id="SSF54211">
    <property type="entry name" value="Ribosomal protein S5 domain 2-like"/>
    <property type="match status" value="1"/>
</dbReference>
<dbReference type="FunFam" id="3.30.230.70:FF:000035">
    <property type="entry name" value="Exosome complex component MTR3"/>
    <property type="match status" value="1"/>
</dbReference>
<comment type="subunit">
    <text evidence="10">Component of the RNA exosome complex.</text>
</comment>
<evidence type="ECO:0000256" key="5">
    <source>
        <dbReference type="ARBA" id="ARBA00022552"/>
    </source>
</evidence>
<evidence type="ECO:0000256" key="4">
    <source>
        <dbReference type="ARBA" id="ARBA00022490"/>
    </source>
</evidence>
<feature type="domain" description="Exoribonuclease phosphorolytic" evidence="14">
    <location>
        <begin position="45"/>
        <end position="172"/>
    </location>
</feature>
<comment type="similarity">
    <text evidence="3">Belongs to the RNase PH family.</text>
</comment>
<evidence type="ECO:0000256" key="1">
    <source>
        <dbReference type="ARBA" id="ARBA00004496"/>
    </source>
</evidence>
<keyword evidence="5" id="KW-0698">rRNA processing</keyword>
<evidence type="ECO:0000313" key="16">
    <source>
        <dbReference type="Proteomes" id="UP000828390"/>
    </source>
</evidence>